<dbReference type="InterPro" id="IPR037925">
    <property type="entry name" value="FlgE/F/G-like"/>
</dbReference>
<gene>
    <name evidence="7" type="ORF">DAH66_09655</name>
</gene>
<organism evidence="7 8">
    <name type="scientific">Sphingomonas koreensis</name>
    <dbReference type="NCBI Taxonomy" id="93064"/>
    <lineage>
        <taxon>Bacteria</taxon>
        <taxon>Pseudomonadati</taxon>
        <taxon>Pseudomonadota</taxon>
        <taxon>Alphaproteobacteria</taxon>
        <taxon>Sphingomonadales</taxon>
        <taxon>Sphingomonadaceae</taxon>
        <taxon>Sphingomonas</taxon>
    </lineage>
</organism>
<keyword evidence="7" id="KW-0969">Cilium</keyword>
<dbReference type="SUPFAM" id="SSF117143">
    <property type="entry name" value="Flagellar hook protein flgE"/>
    <property type="match status" value="1"/>
</dbReference>
<dbReference type="InterPro" id="IPR010930">
    <property type="entry name" value="Flg_bb/hook_C_dom"/>
</dbReference>
<dbReference type="Pfam" id="PF06429">
    <property type="entry name" value="Flg_bbr_C"/>
    <property type="match status" value="1"/>
</dbReference>
<dbReference type="InterPro" id="IPR037058">
    <property type="entry name" value="Falgellar_hook_FlgE_sf"/>
</dbReference>
<dbReference type="GO" id="GO:0071978">
    <property type="term" value="P:bacterial-type flagellum-dependent swarming motility"/>
    <property type="evidence" value="ECO:0007669"/>
    <property type="project" value="TreeGrafter"/>
</dbReference>
<evidence type="ECO:0000256" key="4">
    <source>
        <dbReference type="RuleBase" id="RU362116"/>
    </source>
</evidence>
<dbReference type="EMBL" id="QQYZ01000007">
    <property type="protein sequence ID" value="RSY85952.1"/>
    <property type="molecule type" value="Genomic_DNA"/>
</dbReference>
<dbReference type="Pfam" id="PF00460">
    <property type="entry name" value="Flg_bb_rod"/>
    <property type="match status" value="1"/>
</dbReference>
<comment type="subcellular location">
    <subcellularLocation>
        <location evidence="1 4">Bacterial flagellum basal body</location>
    </subcellularLocation>
</comment>
<dbReference type="AlphaFoldDB" id="A0A2M8WC19"/>
<dbReference type="PANTHER" id="PTHR30435">
    <property type="entry name" value="FLAGELLAR PROTEIN"/>
    <property type="match status" value="1"/>
</dbReference>
<evidence type="ECO:0000313" key="7">
    <source>
        <dbReference type="EMBL" id="RSY85952.1"/>
    </source>
</evidence>
<dbReference type="Gene3D" id="2.60.98.20">
    <property type="entry name" value="Flagellar hook protein FlgE"/>
    <property type="match status" value="1"/>
</dbReference>
<dbReference type="InterPro" id="IPR020013">
    <property type="entry name" value="Flagellar_FlgE/F/G"/>
</dbReference>
<dbReference type="Proteomes" id="UP000287746">
    <property type="component" value="Unassembled WGS sequence"/>
</dbReference>
<evidence type="ECO:0000259" key="5">
    <source>
        <dbReference type="Pfam" id="PF00460"/>
    </source>
</evidence>
<evidence type="ECO:0000259" key="6">
    <source>
        <dbReference type="Pfam" id="PF06429"/>
    </source>
</evidence>
<evidence type="ECO:0000313" key="8">
    <source>
        <dbReference type="Proteomes" id="UP000287746"/>
    </source>
</evidence>
<feature type="domain" description="Flagellar basal body rod protein N-terminal" evidence="5">
    <location>
        <begin position="5"/>
        <end position="35"/>
    </location>
</feature>
<keyword evidence="3 4" id="KW-0975">Bacterial flagellum</keyword>
<sequence>MFGAIYVGLSGLNAYSNGLKQVSNNVTNLNTSGFKGQTVTFENYAGRGDQGGLSFSLEGQGSGGGVGNGRTQIDLRQGELRQTDRDLDLTVDGSGFLVLFDGSEMLYTTTGSFSVDKEGFIVLSGTNYRLATLDAANQPVALSIDVSRTNPPKITTTVKFANNLSADASLDLPYAVSNIKVHDATGKTHVWKAQFQRQSAGTWSVTVTNGTATVATTTLKFINGAIDPATARLDIVDATSGLTVAFDFSIGVSSFAGGNVSTLSAASVDGYPAGALTSVGVNVQGQIELGYSNEQKVQLGAVAIADFRDPQILEQRGAGLFGKTGSGAVEFMASADPRVGQVIGRRLEASNVDLSRQFGDLILIQRGFQASSQIVSVSNDMIQQLFGIRGQG</sequence>
<comment type="caution">
    <text evidence="7">The sequence shown here is derived from an EMBL/GenBank/DDBJ whole genome shotgun (WGS) entry which is preliminary data.</text>
</comment>
<protein>
    <submittedName>
        <fullName evidence="7">Flagellar hook-basal body complex protein</fullName>
    </submittedName>
</protein>
<keyword evidence="7" id="KW-0966">Cell projection</keyword>
<keyword evidence="7" id="KW-0282">Flagellum</keyword>
<evidence type="ECO:0000256" key="2">
    <source>
        <dbReference type="ARBA" id="ARBA00009677"/>
    </source>
</evidence>
<name>A0A2M8WC19_9SPHN</name>
<feature type="domain" description="Flagellar basal-body/hook protein C-terminal" evidence="6">
    <location>
        <begin position="346"/>
        <end position="385"/>
    </location>
</feature>
<dbReference type="InterPro" id="IPR001444">
    <property type="entry name" value="Flag_bb_rod_N"/>
</dbReference>
<evidence type="ECO:0000256" key="3">
    <source>
        <dbReference type="ARBA" id="ARBA00023143"/>
    </source>
</evidence>
<dbReference type="RefSeq" id="WP_066581993.1">
    <property type="nucleotide sequence ID" value="NZ_PGEN01000001.1"/>
</dbReference>
<comment type="similarity">
    <text evidence="2 4">Belongs to the flagella basal body rod proteins family.</text>
</comment>
<dbReference type="PANTHER" id="PTHR30435:SF19">
    <property type="entry name" value="FLAGELLAR BASAL-BODY ROD PROTEIN FLGG"/>
    <property type="match status" value="1"/>
</dbReference>
<proteinExistence type="inferred from homology"/>
<reference evidence="7 8" key="1">
    <citation type="submission" date="2018-07" db="EMBL/GenBank/DDBJ databases">
        <title>Genomic and Epidemiologic Investigation of an Indolent Hospital Outbreak.</title>
        <authorList>
            <person name="Johnson R.C."/>
            <person name="Deming C."/>
            <person name="Conlan S."/>
            <person name="Zellmer C.J."/>
            <person name="Michelin A.V."/>
            <person name="Lee-Lin S."/>
            <person name="Thomas P.J."/>
            <person name="Park M."/>
            <person name="Weingarten R.A."/>
            <person name="Less J."/>
            <person name="Dekker J.P."/>
            <person name="Frank K.M."/>
            <person name="Musser K.A."/>
            <person name="Mcquiston J.R."/>
            <person name="Henderson D.K."/>
            <person name="Lau A.F."/>
            <person name="Palmore T.N."/>
            <person name="Segre J.A."/>
        </authorList>
    </citation>
    <scope>NUCLEOTIDE SEQUENCE [LARGE SCALE GENOMIC DNA]</scope>
    <source>
        <strain evidence="7 8">SK-CDC1_0717</strain>
    </source>
</reference>
<dbReference type="GO" id="GO:0009425">
    <property type="term" value="C:bacterial-type flagellum basal body"/>
    <property type="evidence" value="ECO:0007669"/>
    <property type="project" value="UniProtKB-SubCell"/>
</dbReference>
<dbReference type="NCBIfam" id="TIGR03506">
    <property type="entry name" value="FlgEFG_subfam"/>
    <property type="match status" value="1"/>
</dbReference>
<evidence type="ECO:0000256" key="1">
    <source>
        <dbReference type="ARBA" id="ARBA00004117"/>
    </source>
</evidence>
<accession>A0A2M8WC19</accession>